<organism evidence="1 2">
    <name type="scientific">Candidatus Acidiferrum panamense</name>
    <dbReference type="NCBI Taxonomy" id="2741543"/>
    <lineage>
        <taxon>Bacteria</taxon>
        <taxon>Pseudomonadati</taxon>
        <taxon>Acidobacteriota</taxon>
        <taxon>Terriglobia</taxon>
        <taxon>Candidatus Acidiferrales</taxon>
        <taxon>Candidatus Acidiferrum</taxon>
    </lineage>
</organism>
<keyword evidence="2" id="KW-1185">Reference proteome</keyword>
<evidence type="ECO:0000313" key="1">
    <source>
        <dbReference type="EMBL" id="MBA0086835.1"/>
    </source>
</evidence>
<evidence type="ECO:0000313" key="2">
    <source>
        <dbReference type="Proteomes" id="UP000567293"/>
    </source>
</evidence>
<reference evidence="1" key="1">
    <citation type="submission" date="2020-06" db="EMBL/GenBank/DDBJ databases">
        <title>Legume-microbial interactions unlock mineral nutrients during tropical forest succession.</title>
        <authorList>
            <person name="Epihov D.Z."/>
        </authorList>
    </citation>
    <scope>NUCLEOTIDE SEQUENCE [LARGE SCALE GENOMIC DNA]</scope>
    <source>
        <strain evidence="1">Pan2503</strain>
    </source>
</reference>
<accession>A0A7V8SXX9</accession>
<dbReference type="AlphaFoldDB" id="A0A7V8SXX9"/>
<name>A0A7V8SXX9_9BACT</name>
<comment type="caution">
    <text evidence="1">The sequence shown here is derived from an EMBL/GenBank/DDBJ whole genome shotgun (WGS) entry which is preliminary data.</text>
</comment>
<dbReference type="EMBL" id="JACDQQ010001698">
    <property type="protein sequence ID" value="MBA0086835.1"/>
    <property type="molecule type" value="Genomic_DNA"/>
</dbReference>
<protein>
    <submittedName>
        <fullName evidence="1">Uncharacterized protein</fullName>
    </submittedName>
</protein>
<gene>
    <name evidence="1" type="ORF">HRJ53_17780</name>
</gene>
<sequence>MAGLFSRRFLVVNEGIEATYTPPDGSTAVVRSIIVRNAGGAAPEQYVVLCTGTGTFLATGNAPVYDSSAGEFVVHLDLRFVFYGGEALLANGGPHISLSVSGYLFAG</sequence>
<dbReference type="Proteomes" id="UP000567293">
    <property type="component" value="Unassembled WGS sequence"/>
</dbReference>
<proteinExistence type="predicted"/>